<gene>
    <name evidence="1" type="ORF">METZ01_LOCUS129743</name>
</gene>
<proteinExistence type="predicted"/>
<dbReference type="AlphaFoldDB" id="A0A381YIK9"/>
<organism evidence="1">
    <name type="scientific">marine metagenome</name>
    <dbReference type="NCBI Taxonomy" id="408172"/>
    <lineage>
        <taxon>unclassified sequences</taxon>
        <taxon>metagenomes</taxon>
        <taxon>ecological metagenomes</taxon>
    </lineage>
</organism>
<dbReference type="EMBL" id="UINC01018328">
    <property type="protein sequence ID" value="SVA76889.1"/>
    <property type="molecule type" value="Genomic_DNA"/>
</dbReference>
<name>A0A381YIK9_9ZZZZ</name>
<sequence>YVENFNPTTPRGDSDFLTRVWLTQSES</sequence>
<protein>
    <submittedName>
        <fullName evidence="1">Uncharacterized protein</fullName>
    </submittedName>
</protein>
<evidence type="ECO:0000313" key="1">
    <source>
        <dbReference type="EMBL" id="SVA76889.1"/>
    </source>
</evidence>
<feature type="non-terminal residue" evidence="1">
    <location>
        <position position="1"/>
    </location>
</feature>
<accession>A0A381YIK9</accession>
<reference evidence="1" key="1">
    <citation type="submission" date="2018-05" db="EMBL/GenBank/DDBJ databases">
        <authorList>
            <person name="Lanie J.A."/>
            <person name="Ng W.-L."/>
            <person name="Kazmierczak K.M."/>
            <person name="Andrzejewski T.M."/>
            <person name="Davidsen T.M."/>
            <person name="Wayne K.J."/>
            <person name="Tettelin H."/>
            <person name="Glass J.I."/>
            <person name="Rusch D."/>
            <person name="Podicherti R."/>
            <person name="Tsui H.-C.T."/>
            <person name="Winkler M.E."/>
        </authorList>
    </citation>
    <scope>NUCLEOTIDE SEQUENCE</scope>
</reference>